<evidence type="ECO:0000313" key="3">
    <source>
        <dbReference type="Proteomes" id="UP001497516"/>
    </source>
</evidence>
<sequence length="69" mass="7843">MKPKLTHEERIRKHKMLTLKAQRSSAAQRKASGCSLDGFLLLYRSASTLASTTTCVQLDRTRLIIELLR</sequence>
<protein>
    <submittedName>
        <fullName evidence="2">Uncharacterized protein</fullName>
    </submittedName>
</protein>
<dbReference type="AlphaFoldDB" id="A0AAV2EFJ4"/>
<organism evidence="2 3">
    <name type="scientific">Linum trigynum</name>
    <dbReference type="NCBI Taxonomy" id="586398"/>
    <lineage>
        <taxon>Eukaryota</taxon>
        <taxon>Viridiplantae</taxon>
        <taxon>Streptophyta</taxon>
        <taxon>Embryophyta</taxon>
        <taxon>Tracheophyta</taxon>
        <taxon>Spermatophyta</taxon>
        <taxon>Magnoliopsida</taxon>
        <taxon>eudicotyledons</taxon>
        <taxon>Gunneridae</taxon>
        <taxon>Pentapetalae</taxon>
        <taxon>rosids</taxon>
        <taxon>fabids</taxon>
        <taxon>Malpighiales</taxon>
        <taxon>Linaceae</taxon>
        <taxon>Linum</taxon>
    </lineage>
</organism>
<dbReference type="EMBL" id="OZ034817">
    <property type="protein sequence ID" value="CAL1384741.1"/>
    <property type="molecule type" value="Genomic_DNA"/>
</dbReference>
<name>A0AAV2EFJ4_9ROSI</name>
<gene>
    <name evidence="1" type="ORF">LTRI10_LOCUS25924</name>
    <name evidence="2" type="ORF">LTRI10_LOCUS25925</name>
</gene>
<keyword evidence="3" id="KW-1185">Reference proteome</keyword>
<dbReference type="EMBL" id="OZ034817">
    <property type="protein sequence ID" value="CAL1384740.1"/>
    <property type="molecule type" value="Genomic_DNA"/>
</dbReference>
<proteinExistence type="predicted"/>
<accession>A0AAV2EFJ4</accession>
<reference evidence="2 3" key="1">
    <citation type="submission" date="2024-04" db="EMBL/GenBank/DDBJ databases">
        <authorList>
            <person name="Fracassetti M."/>
        </authorList>
    </citation>
    <scope>NUCLEOTIDE SEQUENCE [LARGE SCALE GENOMIC DNA]</scope>
</reference>
<evidence type="ECO:0000313" key="2">
    <source>
        <dbReference type="EMBL" id="CAL1384741.1"/>
    </source>
</evidence>
<dbReference type="Proteomes" id="UP001497516">
    <property type="component" value="Chromosome 4"/>
</dbReference>
<evidence type="ECO:0000313" key="1">
    <source>
        <dbReference type="EMBL" id="CAL1384740.1"/>
    </source>
</evidence>